<dbReference type="AlphaFoldDB" id="A0A4S4N8D5"/>
<dbReference type="GO" id="GO:0009061">
    <property type="term" value="P:anaerobic respiration"/>
    <property type="evidence" value="ECO:0007669"/>
    <property type="project" value="InterPro"/>
</dbReference>
<sequence length="146" mass="16026">MKLLAILGVSAFASTVALVGLSVAQQAANVQTLRNTNIDGLNIVDDVYQQQEGREARNYRQQPPIVPHSLDQYQIDLRTNQCLTCHDWSNAGDRGAPTLSMSHYLDRDGTQLDTVAGTRWFCNQCHVPQADAPALVGNTFQPSSSR</sequence>
<evidence type="ECO:0000256" key="8">
    <source>
        <dbReference type="ARBA" id="ARBA00022723"/>
    </source>
</evidence>
<dbReference type="PANTHER" id="PTHR38604">
    <property type="entry name" value="PERIPLASMIC NITRATE REDUCTASE, ELECTRON TRANSFER SUBUNIT"/>
    <property type="match status" value="1"/>
</dbReference>
<feature type="binding site" description="covalent" evidence="15">
    <location>
        <position position="85"/>
    </location>
    <ligand>
        <name>heme c</name>
        <dbReference type="ChEBI" id="CHEBI:61717"/>
        <label>1</label>
    </ligand>
</feature>
<comment type="PTM">
    <text evidence="15">Binds 2 heme C groups per subunit.</text>
</comment>
<keyword evidence="7 15" id="KW-0349">Heme</keyword>
<evidence type="ECO:0000256" key="1">
    <source>
        <dbReference type="ARBA" id="ARBA00002599"/>
    </source>
</evidence>
<reference evidence="18 19" key="1">
    <citation type="submission" date="2019-04" db="EMBL/GenBank/DDBJ databases">
        <title>Shimia ponticola sp. nov., isolated from seawater.</title>
        <authorList>
            <person name="Kim Y.-O."/>
            <person name="Yoon J.-H."/>
        </authorList>
    </citation>
    <scope>NUCLEOTIDE SEQUENCE [LARGE SCALE GENOMIC DNA]</scope>
    <source>
        <strain evidence="18 19">MYP11</strain>
    </source>
</reference>
<gene>
    <name evidence="18" type="ORF">E4Z66_19060</name>
</gene>
<comment type="similarity">
    <text evidence="3 14">Belongs to the NapB family.</text>
</comment>
<dbReference type="GO" id="GO:0042597">
    <property type="term" value="C:periplasmic space"/>
    <property type="evidence" value="ECO:0007669"/>
    <property type="project" value="UniProtKB-SubCell"/>
</dbReference>
<dbReference type="Pfam" id="PF03892">
    <property type="entry name" value="NapB"/>
    <property type="match status" value="1"/>
</dbReference>
<comment type="function">
    <text evidence="1">Electron transfer subunit of the periplasmic nitrate reductase complex NapAB. Receives electrons from the membrane-anchored tetraheme c-type NapC protein and transfers these to NapA subunit, thus allowing electron flow between membrane and periplasm. Essential for periplasmic nitrate reduction with nitrate as the terminal electron acceptor.</text>
</comment>
<dbReference type="PANTHER" id="PTHR38604:SF1">
    <property type="entry name" value="PERIPLASMIC NITRATE REDUCTASE, ELECTRON TRANSFER SUBUNIT"/>
    <property type="match status" value="1"/>
</dbReference>
<keyword evidence="12 16" id="KW-0408">Iron</keyword>
<proteinExistence type="inferred from homology"/>
<feature type="signal peptide" evidence="17">
    <location>
        <begin position="1"/>
        <end position="19"/>
    </location>
</feature>
<feature type="binding site" description="axial binding residue" evidence="16">
    <location>
        <position position="68"/>
    </location>
    <ligand>
        <name>heme c</name>
        <dbReference type="ChEBI" id="CHEBI:61717"/>
        <label>1</label>
    </ligand>
    <ligandPart>
        <name>Fe</name>
        <dbReference type="ChEBI" id="CHEBI:18248"/>
    </ligandPart>
</feature>
<evidence type="ECO:0000256" key="5">
    <source>
        <dbReference type="ARBA" id="ARBA00013773"/>
    </source>
</evidence>
<feature type="binding site" description="axial binding residue" evidence="16">
    <location>
        <position position="86"/>
    </location>
    <ligand>
        <name>heme c</name>
        <dbReference type="ChEBI" id="CHEBI:61717"/>
        <label>1</label>
    </ligand>
    <ligandPart>
        <name>Fe</name>
        <dbReference type="ChEBI" id="CHEBI:18248"/>
    </ligandPart>
</feature>
<evidence type="ECO:0000256" key="17">
    <source>
        <dbReference type="SAM" id="SignalP"/>
    </source>
</evidence>
<dbReference type="PIRSF" id="PIRSF006105">
    <property type="entry name" value="NapB"/>
    <property type="match status" value="1"/>
</dbReference>
<keyword evidence="6 14" id="KW-0813">Transport</keyword>
<dbReference type="OrthoDB" id="13290at2"/>
<keyword evidence="9 17" id="KW-0732">Signal</keyword>
<dbReference type="EMBL" id="SRKY01000007">
    <property type="protein sequence ID" value="THH34298.1"/>
    <property type="molecule type" value="Genomic_DNA"/>
</dbReference>
<evidence type="ECO:0000256" key="16">
    <source>
        <dbReference type="PIRSR" id="PIRSR006105-2"/>
    </source>
</evidence>
<feature type="binding site" description="covalent" evidence="15">
    <location>
        <position position="122"/>
    </location>
    <ligand>
        <name>heme c</name>
        <dbReference type="ChEBI" id="CHEBI:61717"/>
        <label>2</label>
    </ligand>
</feature>
<evidence type="ECO:0000313" key="19">
    <source>
        <dbReference type="Proteomes" id="UP000306602"/>
    </source>
</evidence>
<comment type="subcellular location">
    <subcellularLocation>
        <location evidence="2 14">Periplasm</location>
    </subcellularLocation>
</comment>
<evidence type="ECO:0000256" key="10">
    <source>
        <dbReference type="ARBA" id="ARBA00022764"/>
    </source>
</evidence>
<dbReference type="RefSeq" id="WP_136464680.1">
    <property type="nucleotide sequence ID" value="NZ_SRKY01000007.1"/>
</dbReference>
<dbReference type="FunFam" id="1.10.1130.10:FF:000001">
    <property type="entry name" value="Periplasmic nitrate reductase, electron transfer subunit"/>
    <property type="match status" value="1"/>
</dbReference>
<dbReference type="InterPro" id="IPR036280">
    <property type="entry name" value="Multihaem_cyt_sf"/>
</dbReference>
<keyword evidence="10 14" id="KW-0574">Periplasm</keyword>
<keyword evidence="19" id="KW-1185">Reference proteome</keyword>
<evidence type="ECO:0000256" key="14">
    <source>
        <dbReference type="PIRNR" id="PIRNR006105"/>
    </source>
</evidence>
<feature type="binding site" description="covalent" evidence="15">
    <location>
        <position position="82"/>
    </location>
    <ligand>
        <name>heme c</name>
        <dbReference type="ChEBI" id="CHEBI:61717"/>
        <label>1</label>
    </ligand>
</feature>
<protein>
    <recommendedName>
        <fullName evidence="5 14">Periplasmic nitrate reductase, electron transfer subunit</fullName>
    </recommendedName>
    <alternativeName>
        <fullName evidence="13 14">Diheme cytochrome c NapB</fullName>
    </alternativeName>
</protein>
<keyword evidence="11 14" id="KW-0249">Electron transport</keyword>
<evidence type="ECO:0000256" key="6">
    <source>
        <dbReference type="ARBA" id="ARBA00022448"/>
    </source>
</evidence>
<comment type="subunit">
    <text evidence="4 14">Component of the periplasmic nitrate reductase NapAB complex composed of NapA and NapB.</text>
</comment>
<evidence type="ECO:0000256" key="13">
    <source>
        <dbReference type="ARBA" id="ARBA00031832"/>
    </source>
</evidence>
<evidence type="ECO:0000313" key="18">
    <source>
        <dbReference type="EMBL" id="THH34298.1"/>
    </source>
</evidence>
<name>A0A4S4N8D5_9RHOB</name>
<evidence type="ECO:0000256" key="15">
    <source>
        <dbReference type="PIRSR" id="PIRSR006105-1"/>
    </source>
</evidence>
<comment type="caution">
    <text evidence="18">The sequence shown here is derived from an EMBL/GenBank/DDBJ whole genome shotgun (WGS) entry which is preliminary data.</text>
</comment>
<evidence type="ECO:0000256" key="7">
    <source>
        <dbReference type="ARBA" id="ARBA00022617"/>
    </source>
</evidence>
<organism evidence="18 19">
    <name type="scientific">Aliishimia ponticola</name>
    <dbReference type="NCBI Taxonomy" id="2499833"/>
    <lineage>
        <taxon>Bacteria</taxon>
        <taxon>Pseudomonadati</taxon>
        <taxon>Pseudomonadota</taxon>
        <taxon>Alphaproteobacteria</taxon>
        <taxon>Rhodobacterales</taxon>
        <taxon>Paracoccaceae</taxon>
        <taxon>Aliishimia</taxon>
    </lineage>
</organism>
<accession>A0A4S4N8D5</accession>
<dbReference type="Gene3D" id="1.10.1130.10">
    <property type="entry name" value="Flavocytochrome C3, Chain A"/>
    <property type="match status" value="1"/>
</dbReference>
<evidence type="ECO:0000256" key="12">
    <source>
        <dbReference type="ARBA" id="ARBA00023004"/>
    </source>
</evidence>
<feature type="chain" id="PRO_5020900461" description="Periplasmic nitrate reductase, electron transfer subunit" evidence="17">
    <location>
        <begin position="20"/>
        <end position="146"/>
    </location>
</feature>
<evidence type="ECO:0000256" key="11">
    <source>
        <dbReference type="ARBA" id="ARBA00022982"/>
    </source>
</evidence>
<evidence type="ECO:0000256" key="3">
    <source>
        <dbReference type="ARBA" id="ARBA00007368"/>
    </source>
</evidence>
<dbReference type="InterPro" id="IPR005591">
    <property type="entry name" value="NapB"/>
</dbReference>
<dbReference type="GO" id="GO:0046872">
    <property type="term" value="F:metal ion binding"/>
    <property type="evidence" value="ECO:0007669"/>
    <property type="project" value="UniProtKB-KW"/>
</dbReference>
<evidence type="ECO:0000256" key="9">
    <source>
        <dbReference type="ARBA" id="ARBA00022729"/>
    </source>
</evidence>
<feature type="binding site" description="axial binding residue" evidence="16">
    <location>
        <position position="103"/>
    </location>
    <ligand>
        <name>heme c</name>
        <dbReference type="ChEBI" id="CHEBI:61717"/>
        <label>2</label>
    </ligand>
    <ligandPart>
        <name>Fe</name>
        <dbReference type="ChEBI" id="CHEBI:18248"/>
    </ligandPart>
</feature>
<keyword evidence="8 16" id="KW-0479">Metal-binding</keyword>
<feature type="binding site" description="axial binding residue" evidence="16">
    <location>
        <position position="126"/>
    </location>
    <ligand>
        <name>heme c</name>
        <dbReference type="ChEBI" id="CHEBI:61717"/>
        <label>2</label>
    </ligand>
    <ligandPart>
        <name>Fe</name>
        <dbReference type="ChEBI" id="CHEBI:18248"/>
    </ligandPart>
</feature>
<dbReference type="Proteomes" id="UP000306602">
    <property type="component" value="Unassembled WGS sequence"/>
</dbReference>
<feature type="binding site" description="covalent" evidence="15">
    <location>
        <position position="125"/>
    </location>
    <ligand>
        <name>heme c</name>
        <dbReference type="ChEBI" id="CHEBI:61717"/>
        <label>2</label>
    </ligand>
</feature>
<dbReference type="SUPFAM" id="SSF48695">
    <property type="entry name" value="Multiheme cytochromes"/>
    <property type="match status" value="1"/>
</dbReference>
<evidence type="ECO:0000256" key="4">
    <source>
        <dbReference type="ARBA" id="ARBA00011752"/>
    </source>
</evidence>
<evidence type="ECO:0000256" key="2">
    <source>
        <dbReference type="ARBA" id="ARBA00004418"/>
    </source>
</evidence>